<dbReference type="Proteomes" id="UP000184782">
    <property type="component" value="Unassembled WGS sequence"/>
</dbReference>
<evidence type="ECO:0008006" key="3">
    <source>
        <dbReference type="Google" id="ProtNLM"/>
    </source>
</evidence>
<keyword evidence="2" id="KW-1185">Reference proteome</keyword>
<gene>
    <name evidence="1" type="ORF">SAMN05421769_2311</name>
</gene>
<proteinExistence type="predicted"/>
<dbReference type="OrthoDB" id="710926at2"/>
<organism evidence="1 2">
    <name type="scientific">Chryseobacterium scophthalmum</name>
    <dbReference type="NCBI Taxonomy" id="59733"/>
    <lineage>
        <taxon>Bacteria</taxon>
        <taxon>Pseudomonadati</taxon>
        <taxon>Bacteroidota</taxon>
        <taxon>Flavobacteriia</taxon>
        <taxon>Flavobacteriales</taxon>
        <taxon>Weeksellaceae</taxon>
        <taxon>Chryseobacterium group</taxon>
        <taxon>Chryseobacterium</taxon>
    </lineage>
</organism>
<evidence type="ECO:0000313" key="2">
    <source>
        <dbReference type="Proteomes" id="UP000184782"/>
    </source>
</evidence>
<dbReference type="AlphaFoldDB" id="A0A1N6H982"/>
<dbReference type="EMBL" id="FSRQ01000002">
    <property type="protein sequence ID" value="SIO16227.1"/>
    <property type="molecule type" value="Genomic_DNA"/>
</dbReference>
<evidence type="ECO:0000313" key="1">
    <source>
        <dbReference type="EMBL" id="SIO16227.1"/>
    </source>
</evidence>
<sequence>MEYKVIPFVATAKQQNISSSIIAQQLESLIKDQSQLGWKYLRLESVSTYIQPVEGCFGIGQQKPGYMTSYQVAVFTKETNEISSTINH</sequence>
<reference evidence="2" key="1">
    <citation type="submission" date="2016-12" db="EMBL/GenBank/DDBJ databases">
        <authorList>
            <person name="Varghese N."/>
            <person name="Submissions S."/>
        </authorList>
    </citation>
    <scope>NUCLEOTIDE SEQUENCE [LARGE SCALE GENOMIC DNA]</scope>
    <source>
        <strain evidence="2">DSM 16779</strain>
    </source>
</reference>
<accession>A0A1N6H982</accession>
<dbReference type="STRING" id="59733.SAMN05421769_2311"/>
<name>A0A1N6H982_9FLAO</name>
<dbReference type="RefSeq" id="WP_074230466.1">
    <property type="nucleotide sequence ID" value="NZ_CP177162.1"/>
</dbReference>
<protein>
    <recommendedName>
        <fullName evidence="3">DUF4177 domain-containing protein</fullName>
    </recommendedName>
</protein>